<gene>
    <name evidence="5" type="ORF">CLF_107047</name>
</gene>
<protein>
    <submittedName>
        <fullName evidence="5">Synaptic vesicle membrane protein VAT-1 homolog-like</fullName>
    </submittedName>
</protein>
<evidence type="ECO:0000256" key="1">
    <source>
        <dbReference type="ARBA" id="ARBA00010371"/>
    </source>
</evidence>
<name>H2KU03_CLOSI</name>
<dbReference type="InterPro" id="IPR011032">
    <property type="entry name" value="GroES-like_sf"/>
</dbReference>
<comment type="similarity">
    <text evidence="1">Belongs to the zinc-containing alcohol dehydrogenase family. Quinone oxidoreductase subfamily.</text>
</comment>
<dbReference type="InterPro" id="IPR020843">
    <property type="entry name" value="ER"/>
</dbReference>
<feature type="region of interest" description="Disordered" evidence="3">
    <location>
        <begin position="1"/>
        <end position="30"/>
    </location>
</feature>
<sequence length="422" mass="46181">MTEKSEGEANPNPTTSDATPAKQEEAPVEVPKYRSVVLSAYGGTKHVRVESDEVKAPGKNEIEVTVEACGMNFLDIMVRQGLIDQTIKPPFVLGAECAGTVSAIGEEVTTHKVGDRVVVILESGAWAEKIIIPVEKEVKAEGAEKPTKEYPESTVVLPWPSSLSAAEAAIMPFAYLPAYFLLHKVANVSPGDVVLVHSAGGGVGSAIGQLAKTIPDVKLIGTASKTKHEKLTGLYDVLLTPDQDCLVEIKKLYPQGINVILDCLSGEDVGKSYNLLKPLGKYVLYGMSNLVTGDRKNFFSLAKHWFHMERISPLRLHEDNRMLGGFCLKSLLFPKHHHATSSNTGVCSSADLIRETWTKLEKLIESKSIQPWVDSEWSFEEVKEAMARLQERKNIGKVVLLPKAKPKEIHATQVTLEILNPL</sequence>
<evidence type="ECO:0000256" key="3">
    <source>
        <dbReference type="SAM" id="MobiDB-lite"/>
    </source>
</evidence>
<keyword evidence="2" id="KW-0560">Oxidoreductase</keyword>
<accession>H2KU03</accession>
<dbReference type="Pfam" id="PF13602">
    <property type="entry name" value="ADH_zinc_N_2"/>
    <property type="match status" value="1"/>
</dbReference>
<dbReference type="SUPFAM" id="SSF50129">
    <property type="entry name" value="GroES-like"/>
    <property type="match status" value="1"/>
</dbReference>
<evidence type="ECO:0000256" key="2">
    <source>
        <dbReference type="ARBA" id="ARBA00023002"/>
    </source>
</evidence>
<organism evidence="5 6">
    <name type="scientific">Clonorchis sinensis</name>
    <name type="common">Chinese liver fluke</name>
    <dbReference type="NCBI Taxonomy" id="79923"/>
    <lineage>
        <taxon>Eukaryota</taxon>
        <taxon>Metazoa</taxon>
        <taxon>Spiralia</taxon>
        <taxon>Lophotrochozoa</taxon>
        <taxon>Platyhelminthes</taxon>
        <taxon>Trematoda</taxon>
        <taxon>Digenea</taxon>
        <taxon>Opisthorchiida</taxon>
        <taxon>Opisthorchiata</taxon>
        <taxon>Opisthorchiidae</taxon>
        <taxon>Clonorchis</taxon>
    </lineage>
</organism>
<dbReference type="CDD" id="cd08275">
    <property type="entry name" value="MDR3"/>
    <property type="match status" value="1"/>
</dbReference>
<dbReference type="GO" id="GO:0008270">
    <property type="term" value="F:zinc ion binding"/>
    <property type="evidence" value="ECO:0007669"/>
    <property type="project" value="InterPro"/>
</dbReference>
<dbReference type="SMART" id="SM00829">
    <property type="entry name" value="PKS_ER"/>
    <property type="match status" value="1"/>
</dbReference>
<evidence type="ECO:0000313" key="5">
    <source>
        <dbReference type="EMBL" id="GAA29333.2"/>
    </source>
</evidence>
<dbReference type="GO" id="GO:0016491">
    <property type="term" value="F:oxidoreductase activity"/>
    <property type="evidence" value="ECO:0007669"/>
    <property type="project" value="UniProtKB-KW"/>
</dbReference>
<dbReference type="PANTHER" id="PTHR44054:SF2">
    <property type="entry name" value="SYNAPTIC VESICLE MEMBRANE PROTEIN VAT-1 HOMOLOG-LIKE"/>
    <property type="match status" value="1"/>
</dbReference>
<dbReference type="Gene3D" id="3.40.50.720">
    <property type="entry name" value="NAD(P)-binding Rossmann-like Domain"/>
    <property type="match status" value="1"/>
</dbReference>
<dbReference type="InterPro" id="IPR052100">
    <property type="entry name" value="SV-ATPase_mito-regulator"/>
</dbReference>
<evidence type="ECO:0000313" key="6">
    <source>
        <dbReference type="Proteomes" id="UP000008909"/>
    </source>
</evidence>
<dbReference type="PROSITE" id="PS01162">
    <property type="entry name" value="QOR_ZETA_CRYSTAL"/>
    <property type="match status" value="1"/>
</dbReference>
<keyword evidence="6" id="KW-1185">Reference proteome</keyword>
<dbReference type="Proteomes" id="UP000008909">
    <property type="component" value="Unassembled WGS sequence"/>
</dbReference>
<dbReference type="InterPro" id="IPR002364">
    <property type="entry name" value="Quin_OxRdtase/zeta-crystal_CS"/>
</dbReference>
<dbReference type="SUPFAM" id="SSF51735">
    <property type="entry name" value="NAD(P)-binding Rossmann-fold domains"/>
    <property type="match status" value="1"/>
</dbReference>
<dbReference type="AlphaFoldDB" id="H2KU03"/>
<dbReference type="EMBL" id="DF143971">
    <property type="protein sequence ID" value="GAA29333.2"/>
    <property type="molecule type" value="Genomic_DNA"/>
</dbReference>
<dbReference type="Gene3D" id="3.90.180.10">
    <property type="entry name" value="Medium-chain alcohol dehydrogenases, catalytic domain"/>
    <property type="match status" value="1"/>
</dbReference>
<dbReference type="InterPro" id="IPR036291">
    <property type="entry name" value="NAD(P)-bd_dom_sf"/>
</dbReference>
<dbReference type="PANTHER" id="PTHR44054">
    <property type="entry name" value="SYNAPTIC VESICLE MEMBRANE PROTEIN VAT-1 HOMOLOG-LIKE"/>
    <property type="match status" value="1"/>
</dbReference>
<feature type="domain" description="Enoyl reductase (ER)" evidence="4">
    <location>
        <begin position="42"/>
        <end position="400"/>
    </location>
</feature>
<proteinExistence type="inferred from homology"/>
<reference evidence="5" key="1">
    <citation type="journal article" date="2011" name="Genome Biol.">
        <title>The draft genome of the carcinogenic human liver fluke Clonorchis sinensis.</title>
        <authorList>
            <person name="Wang X."/>
            <person name="Chen W."/>
            <person name="Huang Y."/>
            <person name="Sun J."/>
            <person name="Men J."/>
            <person name="Liu H."/>
            <person name="Luo F."/>
            <person name="Guo L."/>
            <person name="Lv X."/>
            <person name="Deng C."/>
            <person name="Zhou C."/>
            <person name="Fan Y."/>
            <person name="Li X."/>
            <person name="Huang L."/>
            <person name="Hu Y."/>
            <person name="Liang C."/>
            <person name="Hu X."/>
            <person name="Xu J."/>
            <person name="Yu X."/>
        </authorList>
    </citation>
    <scope>NUCLEOTIDE SEQUENCE [LARGE SCALE GENOMIC DNA]</scope>
    <source>
        <strain evidence="5">Henan</strain>
    </source>
</reference>
<evidence type="ECO:0000259" key="4">
    <source>
        <dbReference type="SMART" id="SM00829"/>
    </source>
</evidence>
<dbReference type="InterPro" id="IPR013154">
    <property type="entry name" value="ADH-like_N"/>
</dbReference>
<dbReference type="Pfam" id="PF08240">
    <property type="entry name" value="ADH_N"/>
    <property type="match status" value="1"/>
</dbReference>